<protein>
    <submittedName>
        <fullName evidence="1">Uncharacterized protein</fullName>
    </submittedName>
</protein>
<dbReference type="OrthoDB" id="9825584at2"/>
<name>A0A521B2F9_9BACT</name>
<reference evidence="1 2" key="1">
    <citation type="submission" date="2017-05" db="EMBL/GenBank/DDBJ databases">
        <authorList>
            <person name="Varghese N."/>
            <person name="Submissions S."/>
        </authorList>
    </citation>
    <scope>NUCLEOTIDE SEQUENCE [LARGE SCALE GENOMIC DNA]</scope>
    <source>
        <strain evidence="1 2">DSM 16304</strain>
    </source>
</reference>
<evidence type="ECO:0000313" key="2">
    <source>
        <dbReference type="Proteomes" id="UP000317315"/>
    </source>
</evidence>
<organism evidence="1 2">
    <name type="scientific">Balnearium lithotrophicum</name>
    <dbReference type="NCBI Taxonomy" id="223788"/>
    <lineage>
        <taxon>Bacteria</taxon>
        <taxon>Pseudomonadati</taxon>
        <taxon>Aquificota</taxon>
        <taxon>Aquificia</taxon>
        <taxon>Desulfurobacteriales</taxon>
        <taxon>Desulfurobacteriaceae</taxon>
        <taxon>Balnearium</taxon>
    </lineage>
</organism>
<dbReference type="RefSeq" id="WP_142934006.1">
    <property type="nucleotide sequence ID" value="NZ_FXTM01000003.1"/>
</dbReference>
<keyword evidence="2" id="KW-1185">Reference proteome</keyword>
<gene>
    <name evidence="1" type="ORF">SAMN06269117_10389</name>
</gene>
<accession>A0A521B2F9</accession>
<dbReference type="Proteomes" id="UP000317315">
    <property type="component" value="Unassembled WGS sequence"/>
</dbReference>
<dbReference type="AlphaFoldDB" id="A0A521B2F9"/>
<proteinExistence type="predicted"/>
<evidence type="ECO:0000313" key="1">
    <source>
        <dbReference type="EMBL" id="SMO41273.1"/>
    </source>
</evidence>
<dbReference type="EMBL" id="FXTM01000003">
    <property type="protein sequence ID" value="SMO41273.1"/>
    <property type="molecule type" value="Genomic_DNA"/>
</dbReference>
<sequence length="253" mass="29717">MEKFENLGKNGKVYFKSELKGKSSRILNEFLLESLKNFANVSMNFVRQDLEDFPFIYGEKTLPSVLIPAFRMASKEKIVFSEYPVDREKLTDRSTNGSKEKIGRVDYFIFHNGLEIIVETKFSWISYNSLKLEFNLDKSIKKELFTLLGKAIEQIRSVKWEGVEKLVLMVVPIYYAISSKKDVKVFKEIKGDLIENDLISGIYNTMLTRAKNFLAEFQPFLGYWFLSTFHEYYLEWENRKEAYPYILFLGGRV</sequence>